<proteinExistence type="predicted"/>
<evidence type="ECO:0000313" key="1">
    <source>
        <dbReference type="EMBL" id="MDR5586613.1"/>
    </source>
</evidence>
<dbReference type="EMBL" id="JAVJAN010000008">
    <property type="protein sequence ID" value="MDR5586613.1"/>
    <property type="molecule type" value="Genomic_DNA"/>
</dbReference>
<name>A0ABU1EEL5_9CLOT</name>
<dbReference type="InterPro" id="IPR018755">
    <property type="entry name" value="Phage_Mu_Gp48"/>
</dbReference>
<gene>
    <name evidence="1" type="ORF">RGC78_03960</name>
</gene>
<accession>A0ABU1EEL5</accession>
<evidence type="ECO:0000313" key="2">
    <source>
        <dbReference type="Proteomes" id="UP001256646"/>
    </source>
</evidence>
<dbReference type="Proteomes" id="UP001256646">
    <property type="component" value="Unassembled WGS sequence"/>
</dbReference>
<dbReference type="Pfam" id="PF10076">
    <property type="entry name" value="Phage_Mu_Gp48"/>
    <property type="match status" value="1"/>
</dbReference>
<protein>
    <submittedName>
        <fullName evidence="1">DUF2313 domain-containing protein</fullName>
    </submittedName>
</protein>
<comment type="caution">
    <text evidence="1">The sequence shown here is derived from an EMBL/GenBank/DDBJ whole genome shotgun (WGS) entry which is preliminary data.</text>
</comment>
<keyword evidence="2" id="KW-1185">Reference proteome</keyword>
<organism evidence="1 2">
    <name type="scientific">Clostridium aquiflavi</name>
    <dbReference type="NCBI Taxonomy" id="3073603"/>
    <lineage>
        <taxon>Bacteria</taxon>
        <taxon>Bacillati</taxon>
        <taxon>Bacillota</taxon>
        <taxon>Clostridia</taxon>
        <taxon>Eubacteriales</taxon>
        <taxon>Clostridiaceae</taxon>
        <taxon>Clostridium</taxon>
    </lineage>
</organism>
<reference evidence="1 2" key="1">
    <citation type="submission" date="2023-09" db="EMBL/GenBank/DDBJ databases">
        <authorList>
            <person name="Zhai L."/>
        </authorList>
    </citation>
    <scope>NUCLEOTIDE SEQUENCE [LARGE SCALE GENOMIC DNA]</scope>
    <source>
        <strain evidence="1 2">5 N-1</strain>
    </source>
</reference>
<sequence length="203" mass="23486">MVLIKSYVPFFISQIKEFAKIYDLEQDEIEKLTLNIRDLLNQCFVETSTWGIKYWEDFLNIVPDDSKSIESRRSNVLARLRGEGTTSKEVIKQIAKSFINDVEVKEKNENYSFEVYLKSRDGFSKMLELLYSAVEEVKPAHLKAKYKLIAINESSIYFGIAPMDGEILTSYPWSSSDIKSNNKVNIQIMQNRSLESLIIYPKG</sequence>